<dbReference type="EMBL" id="CP015961">
    <property type="protein sequence ID" value="ANI91237.1"/>
    <property type="molecule type" value="Genomic_DNA"/>
</dbReference>
<evidence type="ECO:0000259" key="4">
    <source>
        <dbReference type="Pfam" id="PF04213"/>
    </source>
</evidence>
<feature type="compositionally biased region" description="Low complexity" evidence="1">
    <location>
        <begin position="260"/>
        <end position="269"/>
    </location>
</feature>
<reference evidence="5 6" key="1">
    <citation type="submission" date="2016-06" db="EMBL/GenBank/DDBJ databases">
        <title>Complete genome sequence of a saline-alkali tolerant type strain Dietzia timorensis ID05-A0528T.</title>
        <authorList>
            <person name="Wu X."/>
        </authorList>
    </citation>
    <scope>NUCLEOTIDE SEQUENCE [LARGE SCALE GENOMIC DNA]</scope>
    <source>
        <strain evidence="5 6">ID05-A0528</strain>
    </source>
</reference>
<evidence type="ECO:0000313" key="5">
    <source>
        <dbReference type="EMBL" id="ANI91237.1"/>
    </source>
</evidence>
<dbReference type="Pfam" id="PF04213">
    <property type="entry name" value="HtaA"/>
    <property type="match status" value="2"/>
</dbReference>
<keyword evidence="2" id="KW-0472">Membrane</keyword>
<dbReference type="STRING" id="499555.BJL86_0427"/>
<evidence type="ECO:0000313" key="6">
    <source>
        <dbReference type="Proteomes" id="UP000186104"/>
    </source>
</evidence>
<feature type="transmembrane region" description="Helical" evidence="2">
    <location>
        <begin position="560"/>
        <end position="577"/>
    </location>
</feature>
<dbReference type="AlphaFoldDB" id="A0A173LIY8"/>
<feature type="compositionally biased region" description="Basic and acidic residues" evidence="1">
    <location>
        <begin position="520"/>
        <end position="533"/>
    </location>
</feature>
<dbReference type="KEGG" id="dtm:BJL86_0427"/>
<protein>
    <recommendedName>
        <fullName evidence="4">Htaa domain-containing protein</fullName>
    </recommendedName>
</protein>
<dbReference type="Proteomes" id="UP000186104">
    <property type="component" value="Chromosome"/>
</dbReference>
<proteinExistence type="predicted"/>
<evidence type="ECO:0000256" key="3">
    <source>
        <dbReference type="SAM" id="SignalP"/>
    </source>
</evidence>
<dbReference type="OrthoDB" id="7210788at2"/>
<organism evidence="5 6">
    <name type="scientific">Dietzia timorensis</name>
    <dbReference type="NCBI Taxonomy" id="499555"/>
    <lineage>
        <taxon>Bacteria</taxon>
        <taxon>Bacillati</taxon>
        <taxon>Actinomycetota</taxon>
        <taxon>Actinomycetes</taxon>
        <taxon>Mycobacteriales</taxon>
        <taxon>Dietziaceae</taxon>
        <taxon>Dietzia</taxon>
    </lineage>
</organism>
<feature type="domain" description="Htaa" evidence="4">
    <location>
        <begin position="52"/>
        <end position="217"/>
    </location>
</feature>
<feature type="signal peptide" evidence="3">
    <location>
        <begin position="1"/>
        <end position="29"/>
    </location>
</feature>
<feature type="region of interest" description="Disordered" evidence="1">
    <location>
        <begin position="245"/>
        <end position="323"/>
    </location>
</feature>
<feature type="compositionally biased region" description="Low complexity" evidence="1">
    <location>
        <begin position="487"/>
        <end position="498"/>
    </location>
</feature>
<name>A0A173LIY8_9ACTN</name>
<keyword evidence="3" id="KW-0732">Signal</keyword>
<feature type="compositionally biased region" description="Polar residues" evidence="1">
    <location>
        <begin position="534"/>
        <end position="543"/>
    </location>
</feature>
<feature type="domain" description="Htaa" evidence="4">
    <location>
        <begin position="323"/>
        <end position="476"/>
    </location>
</feature>
<dbReference type="InterPro" id="IPR007331">
    <property type="entry name" value="Htaa"/>
</dbReference>
<keyword evidence="2" id="KW-0812">Transmembrane</keyword>
<feature type="compositionally biased region" description="Polar residues" evidence="1">
    <location>
        <begin position="270"/>
        <end position="280"/>
    </location>
</feature>
<dbReference type="RefSeq" id="WP_082908741.1">
    <property type="nucleotide sequence ID" value="NZ_CP015961.1"/>
</dbReference>
<gene>
    <name evidence="5" type="ORF">BJL86_0427</name>
</gene>
<feature type="chain" id="PRO_5039519963" description="Htaa domain-containing protein" evidence="3">
    <location>
        <begin position="30"/>
        <end position="601"/>
    </location>
</feature>
<evidence type="ECO:0000256" key="1">
    <source>
        <dbReference type="SAM" id="MobiDB-lite"/>
    </source>
</evidence>
<accession>A0A173LIY8</accession>
<keyword evidence="6" id="KW-1185">Reference proteome</keyword>
<feature type="region of interest" description="Disordered" evidence="1">
    <location>
        <begin position="487"/>
        <end position="548"/>
    </location>
</feature>
<evidence type="ECO:0000256" key="2">
    <source>
        <dbReference type="SAM" id="Phobius"/>
    </source>
</evidence>
<sequence>MFRLVHRGTTRRILAAGAAAVLLPLSGLAVAPALPAAGAQPISAECAAVSNGSAHWGIKESFRSYLKSPIAMGGWNLDGVGFSGAEAGADGTFDFTADAPKASVNGQDADIPLNGSMTLHGHFDLLKINLTNMSIKVRGSEAQFIADFSSNTVNRPAPGAEITGQEQGTQAAIATFTLDQPIDANAVRSGKFNLSGAGYITEDGNRAFGGNYGEGNNTTDRLNMDVSTIPGLCVGGELDELGKTAPAAGQAPAEPHTDDAPPALDVAPATQNASRSTGGNAASHAAPKNYGKSTPAPAGKEASALSGSGEVCREESTKGVSDARMGWGVKDSFRTYVQGGVAKGGWTTSGGAVYNSGAFVFSGSDGAVDPSSPQGSINYGGSVNFTGHGGVLDLTLANPEITFSGNSGSLIADVTSNDTEGNPRSFGRITVADLAVSASVSGDVIDGNAGATLTAAGSEALADFYPAGTAMAPVTFKASLSGSASCSAAGGSNAPSSGNAGGKSEKSGKSAALEAMPEDETPKDAKPVADKRSSTSLLDNAASTDDDPDTVAMALASNPGMPIAGAMLVIAAGVLLYRIGRNRRAVPAAADSAATTGSGEN</sequence>
<keyword evidence="2" id="KW-1133">Transmembrane helix</keyword>